<keyword evidence="2" id="KW-0472">Membrane</keyword>
<dbReference type="SMART" id="SM00858">
    <property type="entry name" value="SAF"/>
    <property type="match status" value="1"/>
</dbReference>
<dbReference type="OrthoDB" id="3638307at2"/>
<evidence type="ECO:0000256" key="2">
    <source>
        <dbReference type="SAM" id="Phobius"/>
    </source>
</evidence>
<feature type="compositionally biased region" description="Pro residues" evidence="1">
    <location>
        <begin position="18"/>
        <end position="29"/>
    </location>
</feature>
<keyword evidence="5" id="KW-1185">Reference proteome</keyword>
<feature type="domain" description="SAF" evidence="3">
    <location>
        <begin position="70"/>
        <end position="133"/>
    </location>
</feature>
<keyword evidence="2" id="KW-1133">Transmembrane helix</keyword>
<reference evidence="5" key="1">
    <citation type="submission" date="2017-08" db="EMBL/GenBank/DDBJ databases">
        <authorList>
            <person name="Varghese N."/>
            <person name="Submissions S."/>
        </authorList>
    </citation>
    <scope>NUCLEOTIDE SEQUENCE [LARGE SCALE GENOMIC DNA]</scope>
    <source>
        <strain evidence="5">DSM 4725</strain>
    </source>
</reference>
<dbReference type="InterPro" id="IPR013974">
    <property type="entry name" value="SAF"/>
</dbReference>
<evidence type="ECO:0000313" key="5">
    <source>
        <dbReference type="Proteomes" id="UP000219435"/>
    </source>
</evidence>
<dbReference type="RefSeq" id="WP_097195619.1">
    <property type="nucleotide sequence ID" value="NZ_OBQI01000004.1"/>
</dbReference>
<name>A0A285V7P9_9ACTN</name>
<keyword evidence="2" id="KW-0812">Transmembrane</keyword>
<sequence length="244" mass="24523">MTTRVDGMVSPAAGRYPAPAPEAAPPAAPPLRSAAARRRTSRKSLVLSVLLVLLGGLLALAAGQMLTAHTEVLAVARDVPLGSTITTEDLAVANVTSDPNLSPIPASQRSRIVGMVAQVPLTRGELLTGAQVGPDSGFAAGEMLVALPLKEGQFPARGLSPGQRILIVATPGGTGSTIGSGTPAADTDGARDQQVDATVAEVGPLNQATQVTVVDVRVSADDGVQVAELASTGNLALIVLPAGR</sequence>
<feature type="transmembrane region" description="Helical" evidence="2">
    <location>
        <begin position="45"/>
        <end position="66"/>
    </location>
</feature>
<dbReference type="AlphaFoldDB" id="A0A285V7P9"/>
<protein>
    <submittedName>
        <fullName evidence="4">SAF domain-containing protein</fullName>
    </submittedName>
</protein>
<evidence type="ECO:0000256" key="1">
    <source>
        <dbReference type="SAM" id="MobiDB-lite"/>
    </source>
</evidence>
<dbReference type="EMBL" id="OBQI01000004">
    <property type="protein sequence ID" value="SOC50043.1"/>
    <property type="molecule type" value="Genomic_DNA"/>
</dbReference>
<dbReference type="Pfam" id="PF08666">
    <property type="entry name" value="SAF"/>
    <property type="match status" value="1"/>
</dbReference>
<organism evidence="4 5">
    <name type="scientific">Blastococcus aggregatus</name>
    <dbReference type="NCBI Taxonomy" id="38502"/>
    <lineage>
        <taxon>Bacteria</taxon>
        <taxon>Bacillati</taxon>
        <taxon>Actinomycetota</taxon>
        <taxon>Actinomycetes</taxon>
        <taxon>Geodermatophilales</taxon>
        <taxon>Geodermatophilaceae</taxon>
        <taxon>Blastococcus</taxon>
    </lineage>
</organism>
<evidence type="ECO:0000313" key="4">
    <source>
        <dbReference type="EMBL" id="SOC50043.1"/>
    </source>
</evidence>
<dbReference type="Proteomes" id="UP000219435">
    <property type="component" value="Unassembled WGS sequence"/>
</dbReference>
<proteinExistence type="predicted"/>
<gene>
    <name evidence="4" type="ORF">SAMN05660748_2780</name>
</gene>
<accession>A0A285V7P9</accession>
<dbReference type="CDD" id="cd11614">
    <property type="entry name" value="SAF_CpaB_FlgA_like"/>
    <property type="match status" value="1"/>
</dbReference>
<feature type="region of interest" description="Disordered" evidence="1">
    <location>
        <begin position="1"/>
        <end position="36"/>
    </location>
</feature>
<evidence type="ECO:0000259" key="3">
    <source>
        <dbReference type="SMART" id="SM00858"/>
    </source>
</evidence>